<gene>
    <name evidence="1" type="ORF">DSO57_1032818</name>
</gene>
<evidence type="ECO:0000313" key="1">
    <source>
        <dbReference type="EMBL" id="KAJ9064215.1"/>
    </source>
</evidence>
<keyword evidence="2" id="KW-1185">Reference proteome</keyword>
<organism evidence="1 2">
    <name type="scientific">Entomophthora muscae</name>
    <dbReference type="NCBI Taxonomy" id="34485"/>
    <lineage>
        <taxon>Eukaryota</taxon>
        <taxon>Fungi</taxon>
        <taxon>Fungi incertae sedis</taxon>
        <taxon>Zoopagomycota</taxon>
        <taxon>Entomophthoromycotina</taxon>
        <taxon>Entomophthoromycetes</taxon>
        <taxon>Entomophthorales</taxon>
        <taxon>Entomophthoraceae</taxon>
        <taxon>Entomophthora</taxon>
    </lineage>
</organism>
<evidence type="ECO:0000313" key="2">
    <source>
        <dbReference type="Proteomes" id="UP001165960"/>
    </source>
</evidence>
<sequence>MIQQLVLFAGWLGSGSAAPARDSVWYALPAGFNQSRPDAILELVEQAPLAFDGVYMFGDSACDTGNLFNSSGNTDPDPKVYWRGRQCNGPMWPDYLQARHQFKFRNYAFGGAVVNKKNNVVLDVPDFSQQIDLHKHSPSLGAKRALAVIQFAGNDLINHMITPAKVASDIKESMHALIGLGEINDLLLVLSPVAAYNAQGLNAAIVSMTNAANNQANIKTLAVVDVYAAMAKVAPATADAAIWARLEAHCYDTASKQLCTDPQNHLYFDNYHPSTVPNYNMAMYTSDAIASFWPI</sequence>
<accession>A0ACC2SPG4</accession>
<dbReference type="EMBL" id="QTSX02004510">
    <property type="protein sequence ID" value="KAJ9064215.1"/>
    <property type="molecule type" value="Genomic_DNA"/>
</dbReference>
<reference evidence="1" key="1">
    <citation type="submission" date="2022-04" db="EMBL/GenBank/DDBJ databases">
        <title>Genome of the entomopathogenic fungus Entomophthora muscae.</title>
        <authorList>
            <person name="Elya C."/>
            <person name="Lovett B.R."/>
            <person name="Lee E."/>
            <person name="Macias A.M."/>
            <person name="Hajek A.E."/>
            <person name="De Bivort B.L."/>
            <person name="Kasson M.T."/>
            <person name="De Fine Licht H.H."/>
            <person name="Stajich J.E."/>
        </authorList>
    </citation>
    <scope>NUCLEOTIDE SEQUENCE</scope>
    <source>
        <strain evidence="1">Berkeley</strain>
    </source>
</reference>
<comment type="caution">
    <text evidence="1">The sequence shown here is derived from an EMBL/GenBank/DDBJ whole genome shotgun (WGS) entry which is preliminary data.</text>
</comment>
<dbReference type="Proteomes" id="UP001165960">
    <property type="component" value="Unassembled WGS sequence"/>
</dbReference>
<name>A0ACC2SPG4_9FUNG</name>
<proteinExistence type="predicted"/>
<protein>
    <submittedName>
        <fullName evidence="1">Uncharacterized protein</fullName>
    </submittedName>
</protein>